<evidence type="ECO:0000256" key="15">
    <source>
        <dbReference type="ARBA" id="ARBA00030975"/>
    </source>
</evidence>
<dbReference type="FunFam" id="3.40.50.300:FF:002220">
    <property type="entry name" value="GTPase Era, mitochondrial"/>
    <property type="match status" value="1"/>
</dbReference>
<gene>
    <name evidence="20" type="primary">ERAL1</name>
</gene>
<dbReference type="PANTHER" id="PTHR42698">
    <property type="entry name" value="GTPASE ERA"/>
    <property type="match status" value="1"/>
</dbReference>
<evidence type="ECO:0000256" key="1">
    <source>
        <dbReference type="ARBA" id="ARBA00004305"/>
    </source>
</evidence>
<comment type="subcellular location">
    <subcellularLocation>
        <location evidence="2">Mitochondrion inner membrane</location>
        <topology evidence="2">Peripheral membrane protein</topology>
    </subcellularLocation>
    <subcellularLocation>
        <location evidence="1">Mitochondrion matrix</location>
    </subcellularLocation>
</comment>
<keyword evidence="19" id="KW-1185">Reference proteome</keyword>
<dbReference type="GeneID" id="102372180"/>
<evidence type="ECO:0000256" key="11">
    <source>
        <dbReference type="ARBA" id="ARBA00023128"/>
    </source>
</evidence>
<keyword evidence="13" id="KW-0472">Membrane</keyword>
<comment type="function">
    <text evidence="14">Probable GTPase that plays a role in the mitochondrial ribosomal small subunit assembly. Specifically binds the 12S mitochondrial rRNA (12S mt-rRNA) to a 33 nucleotide section delineating the 3' terminal stem-loop region. May act as a chaperone that protects the 12S mt-rRNA on the 28S mitoribosomal subunit during ribosomal small subunit assembly.</text>
</comment>
<dbReference type="STRING" id="38654.A0A1U7SBZ0"/>
<dbReference type="InParanoid" id="A0A1U7SBZ0"/>
<feature type="region of interest" description="Disordered" evidence="17">
    <location>
        <begin position="244"/>
        <end position="280"/>
    </location>
</feature>
<dbReference type="NCBIfam" id="TIGR00231">
    <property type="entry name" value="small_GTP"/>
    <property type="match status" value="1"/>
</dbReference>
<feature type="region of interest" description="G5" evidence="16">
    <location>
        <begin position="332"/>
        <end position="334"/>
    </location>
</feature>
<proteinExistence type="inferred from homology"/>
<evidence type="ECO:0000256" key="3">
    <source>
        <dbReference type="ARBA" id="ARBA00007921"/>
    </source>
</evidence>
<evidence type="ECO:0000256" key="4">
    <source>
        <dbReference type="ARBA" id="ARBA00019149"/>
    </source>
</evidence>
<evidence type="ECO:0000256" key="2">
    <source>
        <dbReference type="ARBA" id="ARBA00004637"/>
    </source>
</evidence>
<keyword evidence="10" id="KW-0809">Transit peptide</keyword>
<dbReference type="FunCoup" id="A0A1U7SBZ0">
    <property type="interactions" value="566"/>
</dbReference>
<evidence type="ECO:0000313" key="20">
    <source>
        <dbReference type="RefSeq" id="XP_006032930.1"/>
    </source>
</evidence>
<reference evidence="20" key="1">
    <citation type="submission" date="2025-08" db="UniProtKB">
        <authorList>
            <consortium name="RefSeq"/>
        </authorList>
    </citation>
    <scope>IDENTIFICATION</scope>
</reference>
<protein>
    <recommendedName>
        <fullName evidence="4">GTPase Era, mitochondrial</fullName>
    </recommendedName>
    <alternativeName>
        <fullName evidence="15">ERA-like protein 1</fullName>
    </alternativeName>
</protein>
<dbReference type="InterPro" id="IPR006073">
    <property type="entry name" value="GTP-bd"/>
</dbReference>
<dbReference type="Pfam" id="PF01926">
    <property type="entry name" value="MMR_HSR1"/>
    <property type="match status" value="1"/>
</dbReference>
<dbReference type="CDD" id="cd22534">
    <property type="entry name" value="KH-II_Era"/>
    <property type="match status" value="1"/>
</dbReference>
<accession>A0A1U7SBZ0</accession>
<dbReference type="Gene3D" id="3.40.50.300">
    <property type="entry name" value="P-loop containing nucleotide triphosphate hydrolases"/>
    <property type="match status" value="1"/>
</dbReference>
<dbReference type="InterPro" id="IPR005225">
    <property type="entry name" value="Small_GTP-bd"/>
</dbReference>
<keyword evidence="11" id="KW-0496">Mitochondrion</keyword>
<dbReference type="AlphaFoldDB" id="A0A1U7SBZ0"/>
<organism evidence="19 20">
    <name type="scientific">Alligator sinensis</name>
    <name type="common">Chinese alligator</name>
    <dbReference type="NCBI Taxonomy" id="38654"/>
    <lineage>
        <taxon>Eukaryota</taxon>
        <taxon>Metazoa</taxon>
        <taxon>Chordata</taxon>
        <taxon>Craniata</taxon>
        <taxon>Vertebrata</taxon>
        <taxon>Euteleostomi</taxon>
        <taxon>Archelosauria</taxon>
        <taxon>Archosauria</taxon>
        <taxon>Crocodylia</taxon>
        <taxon>Alligatoridae</taxon>
        <taxon>Alligatorinae</taxon>
        <taxon>Alligator</taxon>
    </lineage>
</organism>
<evidence type="ECO:0000256" key="10">
    <source>
        <dbReference type="ARBA" id="ARBA00022946"/>
    </source>
</evidence>
<dbReference type="InterPro" id="IPR027417">
    <property type="entry name" value="P-loop_NTPase"/>
</dbReference>
<dbReference type="CTD" id="26284"/>
<dbReference type="InterPro" id="IPR015946">
    <property type="entry name" value="KH_dom-like_a/b"/>
</dbReference>
<dbReference type="RefSeq" id="XP_006032930.1">
    <property type="nucleotide sequence ID" value="XM_006032868.2"/>
</dbReference>
<evidence type="ECO:0000256" key="8">
    <source>
        <dbReference type="ARBA" id="ARBA00022792"/>
    </source>
</evidence>
<dbReference type="KEGG" id="asn:102372180"/>
<feature type="domain" description="Era-type G" evidence="18">
    <location>
        <begin position="86"/>
        <end position="354"/>
    </location>
</feature>
<feature type="region of interest" description="G4" evidence="16">
    <location>
        <begin position="210"/>
        <end position="213"/>
    </location>
</feature>
<sequence>MAAPSAVVLRAGAGRALRGRLAGLSGSWLLEGRARGAACPARCAAGRSGPHAILGPPRERPPPVPACGAEQGRLLVQQPDQPDNPKVLRVAIVGAPNAGKSTLSNQLLGRKAFPVSKKVHTTRCSAHGVVTHEDTQLIILDTPGLTSPQKAKRHNLEKSLIIDPWDSMKHADLVVVLVDVSDHWTRNQLSPQVLKCLSRFLQIPSILVLNKVDLLKKKHLLLDLVVQLTEGVVNGKKVAVKPLLKPHSHSTKSTPLQGAQAPLPENAAKESSCPQKAGQAQLGYDSDADSAVRSSGLLHTLEGTGEVPMPSPPVPGDLKKKGWPHFREIFMLAALHADEVETLKRHLLLQAKPGPWEFHSRVLTSQSPQEICDNIIREKLLEYLPKEVPYSVLQKMESWSEGPAGELVILQTLLVQKLTHKNMLIGMDGNMISRIAKEAGNDLSDIFLCDVYLKLRVKLMN</sequence>
<keyword evidence="12 16" id="KW-0342">GTP-binding</keyword>
<evidence type="ECO:0000313" key="19">
    <source>
        <dbReference type="Proteomes" id="UP000189705"/>
    </source>
</evidence>
<feature type="region of interest" description="G1" evidence="16">
    <location>
        <begin position="94"/>
        <end position="101"/>
    </location>
</feature>
<dbReference type="GO" id="GO:0005525">
    <property type="term" value="F:GTP binding"/>
    <property type="evidence" value="ECO:0007669"/>
    <property type="project" value="UniProtKB-UniRule"/>
</dbReference>
<comment type="similarity">
    <text evidence="3 16">Belongs to the TRAFAC class TrmE-Era-EngA-EngB-Septin-like GTPase superfamily. Era GTPase family.</text>
</comment>
<dbReference type="GO" id="GO:0019843">
    <property type="term" value="F:rRNA binding"/>
    <property type="evidence" value="ECO:0007669"/>
    <property type="project" value="UniProtKB-KW"/>
</dbReference>
<dbReference type="FunFam" id="3.30.300.20:FF:000016">
    <property type="entry name" value="GTPase Era, mitochondrial isoform 1"/>
    <property type="match status" value="1"/>
</dbReference>
<dbReference type="InterPro" id="IPR009019">
    <property type="entry name" value="KH_sf_prok-type"/>
</dbReference>
<keyword evidence="8" id="KW-0999">Mitochondrion inner membrane</keyword>
<keyword evidence="6" id="KW-0699">rRNA-binding</keyword>
<evidence type="ECO:0000256" key="12">
    <source>
        <dbReference type="ARBA" id="ARBA00023134"/>
    </source>
</evidence>
<evidence type="ECO:0000256" key="13">
    <source>
        <dbReference type="ARBA" id="ARBA00023136"/>
    </source>
</evidence>
<dbReference type="SUPFAM" id="SSF52540">
    <property type="entry name" value="P-loop containing nucleoside triphosphate hydrolases"/>
    <property type="match status" value="1"/>
</dbReference>
<evidence type="ECO:0000256" key="17">
    <source>
        <dbReference type="SAM" id="MobiDB-lite"/>
    </source>
</evidence>
<evidence type="ECO:0000256" key="6">
    <source>
        <dbReference type="ARBA" id="ARBA00022730"/>
    </source>
</evidence>
<evidence type="ECO:0000256" key="7">
    <source>
        <dbReference type="ARBA" id="ARBA00022741"/>
    </source>
</evidence>
<dbReference type="GO" id="GO:0000028">
    <property type="term" value="P:ribosomal small subunit assembly"/>
    <property type="evidence" value="ECO:0007669"/>
    <property type="project" value="TreeGrafter"/>
</dbReference>
<dbReference type="PROSITE" id="PS51713">
    <property type="entry name" value="G_ERA"/>
    <property type="match status" value="1"/>
</dbReference>
<dbReference type="OrthoDB" id="8954335at2759"/>
<dbReference type="InterPro" id="IPR005662">
    <property type="entry name" value="GTPase_Era-like"/>
</dbReference>
<dbReference type="GO" id="GO:0005743">
    <property type="term" value="C:mitochondrial inner membrane"/>
    <property type="evidence" value="ECO:0007669"/>
    <property type="project" value="UniProtKB-SubCell"/>
</dbReference>
<dbReference type="GO" id="GO:0043024">
    <property type="term" value="F:ribosomal small subunit binding"/>
    <property type="evidence" value="ECO:0007669"/>
    <property type="project" value="TreeGrafter"/>
</dbReference>
<keyword evidence="5" id="KW-0690">Ribosome biogenesis</keyword>
<dbReference type="Pfam" id="PF07650">
    <property type="entry name" value="KH_2"/>
    <property type="match status" value="1"/>
</dbReference>
<dbReference type="SUPFAM" id="SSF54814">
    <property type="entry name" value="Prokaryotic type KH domain (KH-domain type II)"/>
    <property type="match status" value="1"/>
</dbReference>
<dbReference type="Gene3D" id="3.30.300.20">
    <property type="match status" value="1"/>
</dbReference>
<keyword evidence="7 16" id="KW-0547">Nucleotide-binding</keyword>
<dbReference type="InterPro" id="IPR030388">
    <property type="entry name" value="G_ERA_dom"/>
</dbReference>
<evidence type="ECO:0000256" key="5">
    <source>
        <dbReference type="ARBA" id="ARBA00022517"/>
    </source>
</evidence>
<feature type="region of interest" description="G3" evidence="16">
    <location>
        <begin position="141"/>
        <end position="144"/>
    </location>
</feature>
<keyword evidence="9" id="KW-0694">RNA-binding</keyword>
<name>A0A1U7SBZ0_ALLSI</name>
<feature type="region of interest" description="G2" evidence="16">
    <location>
        <begin position="120"/>
        <end position="124"/>
    </location>
</feature>
<evidence type="ECO:0000256" key="16">
    <source>
        <dbReference type="PROSITE-ProRule" id="PRU01050"/>
    </source>
</evidence>
<dbReference type="HAMAP" id="MF_00367">
    <property type="entry name" value="GTPase_Era"/>
    <property type="match status" value="1"/>
</dbReference>
<evidence type="ECO:0000256" key="9">
    <source>
        <dbReference type="ARBA" id="ARBA00022884"/>
    </source>
</evidence>
<evidence type="ECO:0000256" key="14">
    <source>
        <dbReference type="ARBA" id="ARBA00025227"/>
    </source>
</evidence>
<dbReference type="eggNOG" id="KOG1423">
    <property type="taxonomic scope" value="Eukaryota"/>
</dbReference>
<dbReference type="InterPro" id="IPR004044">
    <property type="entry name" value="KH_dom_type_2"/>
</dbReference>
<evidence type="ECO:0000259" key="18">
    <source>
        <dbReference type="PROSITE" id="PS51713"/>
    </source>
</evidence>
<dbReference type="PRINTS" id="PR00326">
    <property type="entry name" value="GTP1OBG"/>
</dbReference>
<dbReference type="GO" id="GO:0005759">
    <property type="term" value="C:mitochondrial matrix"/>
    <property type="evidence" value="ECO:0007669"/>
    <property type="project" value="UniProtKB-SubCell"/>
</dbReference>
<dbReference type="PANTHER" id="PTHR42698:SF1">
    <property type="entry name" value="GTPASE ERA, MITOCHONDRIAL"/>
    <property type="match status" value="1"/>
</dbReference>
<dbReference type="Proteomes" id="UP000189705">
    <property type="component" value="Unplaced"/>
</dbReference>